<dbReference type="EMBL" id="RQZA01000001">
    <property type="protein sequence ID" value="RRD32459.1"/>
    <property type="molecule type" value="Genomic_DNA"/>
</dbReference>
<dbReference type="AlphaFoldDB" id="A0A3P1VE08"/>
<proteinExistence type="predicted"/>
<keyword evidence="3" id="KW-1185">Reference proteome</keyword>
<dbReference type="SUPFAM" id="SSF51445">
    <property type="entry name" value="(Trans)glycosidases"/>
    <property type="match status" value="1"/>
</dbReference>
<reference evidence="2 3" key="1">
    <citation type="submission" date="2018-11" db="EMBL/GenBank/DDBJ databases">
        <title>Genomes From Bacteria Associated with the Canine Oral Cavity: a Test Case for Automated Genome-Based Taxonomic Assignment.</title>
        <authorList>
            <person name="Coil D.A."/>
            <person name="Jospin G."/>
            <person name="Darling A.E."/>
            <person name="Wallis C."/>
            <person name="Davis I.J."/>
            <person name="Harris S."/>
            <person name="Eisen J.A."/>
            <person name="Holcombe L.J."/>
            <person name="O'Flynn C."/>
        </authorList>
    </citation>
    <scope>NUCLEOTIDE SEQUENCE [LARGE SCALE GENOMIC DNA]</scope>
    <source>
        <strain evidence="2 3">OH4621_COT-116</strain>
    </source>
</reference>
<dbReference type="Proteomes" id="UP000281771">
    <property type="component" value="Unassembled WGS sequence"/>
</dbReference>
<protein>
    <recommendedName>
        <fullName evidence="4">Transmembrane protein</fullName>
    </recommendedName>
</protein>
<dbReference type="RefSeq" id="WP_124775493.1">
    <property type="nucleotide sequence ID" value="NZ_RQZA01000001.1"/>
</dbReference>
<accession>A0A3P1VE08</accession>
<name>A0A3P1VE08_9STRE</name>
<dbReference type="STRING" id="1123309.GCA_000377005_01529"/>
<keyword evidence="1" id="KW-1133">Transmembrane helix</keyword>
<keyword evidence="1" id="KW-0472">Membrane</keyword>
<evidence type="ECO:0008006" key="4">
    <source>
        <dbReference type="Google" id="ProtNLM"/>
    </source>
</evidence>
<feature type="transmembrane region" description="Helical" evidence="1">
    <location>
        <begin position="7"/>
        <end position="25"/>
    </location>
</feature>
<evidence type="ECO:0000313" key="2">
    <source>
        <dbReference type="EMBL" id="RRD32459.1"/>
    </source>
</evidence>
<keyword evidence="1" id="KW-0812">Transmembrane</keyword>
<evidence type="ECO:0000256" key="1">
    <source>
        <dbReference type="SAM" id="Phobius"/>
    </source>
</evidence>
<organism evidence="2 3">
    <name type="scientific">Streptococcus minor</name>
    <dbReference type="NCBI Taxonomy" id="229549"/>
    <lineage>
        <taxon>Bacteria</taxon>
        <taxon>Bacillati</taxon>
        <taxon>Bacillota</taxon>
        <taxon>Bacilli</taxon>
        <taxon>Lactobacillales</taxon>
        <taxon>Streptococcaceae</taxon>
        <taxon>Streptococcus</taxon>
    </lineage>
</organism>
<evidence type="ECO:0000313" key="3">
    <source>
        <dbReference type="Proteomes" id="UP000281771"/>
    </source>
</evidence>
<gene>
    <name evidence="2" type="ORF">EII38_01615</name>
</gene>
<sequence>MKKRIAGILFSLIALSSLFIFLLFLKTPGNKQVDFGLDDQLYGITIDDSWYDSVELDDIVAAIEDMPVKPIVRIVMSNDTEAKDYVDLFKRLHQVAYIMACPVDSYDMNQYDSVISYQRRFEDSFSHLSDYTDIWEIGNEVNGLEWIQQENSLITSKLEAAYQTIVAAGGQTALTFYYEKPNSQKSMFNWIEENIPNSMRQGLDYSFISYYEDDNDGFQPQWQKVFKQFQALFPDSKIGIGECGKTALNASVESKIAMAEEYYSMPKYTENYIGGYFWWYWVQDCLPHQRNRIYKAINEHMK</sequence>
<dbReference type="InterPro" id="IPR017853">
    <property type="entry name" value="GH"/>
</dbReference>
<comment type="caution">
    <text evidence="2">The sequence shown here is derived from an EMBL/GenBank/DDBJ whole genome shotgun (WGS) entry which is preliminary data.</text>
</comment>